<evidence type="ECO:0000256" key="2">
    <source>
        <dbReference type="ARBA" id="ARBA00023242"/>
    </source>
</evidence>
<dbReference type="Pfam" id="PF16987">
    <property type="entry name" value="KIX_2"/>
    <property type="match status" value="1"/>
</dbReference>
<feature type="domain" description="Mediator complex subunit 15 KIX" evidence="5">
    <location>
        <begin position="25"/>
        <end position="85"/>
    </location>
</feature>
<accession>A0A022QH16</accession>
<evidence type="ECO:0000256" key="3">
    <source>
        <dbReference type="SAM" id="Coils"/>
    </source>
</evidence>
<reference evidence="6 7" key="1">
    <citation type="journal article" date="2013" name="Proc. Natl. Acad. Sci. U.S.A.">
        <title>Fine-scale variation in meiotic recombination in Mimulus inferred from population shotgun sequencing.</title>
        <authorList>
            <person name="Hellsten U."/>
            <person name="Wright K.M."/>
            <person name="Jenkins J."/>
            <person name="Shu S."/>
            <person name="Yuan Y."/>
            <person name="Wessler S.R."/>
            <person name="Schmutz J."/>
            <person name="Willis J.H."/>
            <person name="Rokhsar D.S."/>
        </authorList>
    </citation>
    <scope>NUCLEOTIDE SEQUENCE [LARGE SCALE GENOMIC DNA]</scope>
    <source>
        <strain evidence="7">cv. DUN x IM62</strain>
    </source>
</reference>
<evidence type="ECO:0000313" key="6">
    <source>
        <dbReference type="EMBL" id="EYU26874.1"/>
    </source>
</evidence>
<evidence type="ECO:0000256" key="1">
    <source>
        <dbReference type="ARBA" id="ARBA00004123"/>
    </source>
</evidence>
<dbReference type="PANTHER" id="PTHR33137">
    <property type="entry name" value="MEDIATOR OF RNA POLYMERASE II TRANSCRIPTION SUBUNIT 15A-RELATED"/>
    <property type="match status" value="1"/>
</dbReference>
<keyword evidence="7" id="KW-1185">Reference proteome</keyword>
<dbReference type="STRING" id="4155.A0A022QH16"/>
<feature type="compositionally biased region" description="Polar residues" evidence="4">
    <location>
        <begin position="81"/>
        <end position="94"/>
    </location>
</feature>
<dbReference type="GO" id="GO:0003713">
    <property type="term" value="F:transcription coactivator activity"/>
    <property type="evidence" value="ECO:0007669"/>
    <property type="project" value="InterPro"/>
</dbReference>
<dbReference type="Gene3D" id="1.10.246.20">
    <property type="entry name" value="Coactivator CBP, KIX domain"/>
    <property type="match status" value="1"/>
</dbReference>
<evidence type="ECO:0000259" key="5">
    <source>
        <dbReference type="Pfam" id="PF16987"/>
    </source>
</evidence>
<dbReference type="FunFam" id="1.10.246.20:FF:000003">
    <property type="entry name" value="Mediator of RNA polymerase II transcription subunit 15a"/>
    <property type="match status" value="1"/>
</dbReference>
<dbReference type="AlphaFoldDB" id="A0A022QH16"/>
<dbReference type="PANTHER" id="PTHR33137:SF4">
    <property type="entry name" value="MEDIATOR OF RNA POLYMERASE II TRANSCRIPTION SUBUNIT 15A-RELATED"/>
    <property type="match status" value="1"/>
</dbReference>
<feature type="non-terminal residue" evidence="6">
    <location>
        <position position="1"/>
    </location>
</feature>
<evidence type="ECO:0000256" key="4">
    <source>
        <dbReference type="SAM" id="MobiDB-lite"/>
    </source>
</evidence>
<feature type="coiled-coil region" evidence="3">
    <location>
        <begin position="123"/>
        <end position="192"/>
    </location>
</feature>
<keyword evidence="3" id="KW-0175">Coiled coil</keyword>
<proteinExistence type="predicted"/>
<evidence type="ECO:0000313" key="7">
    <source>
        <dbReference type="Proteomes" id="UP000030748"/>
    </source>
</evidence>
<sequence>VKMTGSQPMSNFNQDGGGSEEDVVVVTLKRHLPFSGQEGLQQLKKIAVRFEERVYTEATSQSDYLRKISLKMLTMEIKPMNSTANSRQSSNAPINSKKPQEPGQKYPFQLINYSLHMHMHEVVTKLQQDISLKESKIEELKSKNASLEIRVSDLQARAENDEERYKEMTHLMSELQKTVEELHKTVKELQKNA</sequence>
<protein>
    <recommendedName>
        <fullName evidence="5">Mediator complex subunit 15 KIX domain-containing protein</fullName>
    </recommendedName>
</protein>
<dbReference type="EMBL" id="KI631555">
    <property type="protein sequence ID" value="EYU26874.1"/>
    <property type="molecule type" value="Genomic_DNA"/>
</dbReference>
<comment type="subcellular location">
    <subcellularLocation>
        <location evidence="1">Nucleus</location>
    </subcellularLocation>
</comment>
<name>A0A022QH16_ERYGU</name>
<dbReference type="Proteomes" id="UP000030748">
    <property type="component" value="Unassembled WGS sequence"/>
</dbReference>
<feature type="region of interest" description="Disordered" evidence="4">
    <location>
        <begin position="81"/>
        <end position="103"/>
    </location>
</feature>
<gene>
    <name evidence="6" type="ORF">MIMGU_mgv11b015679mg</name>
</gene>
<dbReference type="GO" id="GO:0005634">
    <property type="term" value="C:nucleus"/>
    <property type="evidence" value="ECO:0007669"/>
    <property type="project" value="UniProtKB-SubCell"/>
</dbReference>
<dbReference type="GO" id="GO:0031490">
    <property type="term" value="F:chromatin DNA binding"/>
    <property type="evidence" value="ECO:0007669"/>
    <property type="project" value="InterPro"/>
</dbReference>
<dbReference type="InterPro" id="IPR036546">
    <property type="entry name" value="MED15_KIX"/>
</dbReference>
<dbReference type="InterPro" id="IPR044661">
    <property type="entry name" value="MED15a/b/c-like"/>
</dbReference>
<dbReference type="InterPro" id="IPR036529">
    <property type="entry name" value="KIX_dom_sf"/>
</dbReference>
<keyword evidence="2" id="KW-0539">Nucleus</keyword>
<organism evidence="6 7">
    <name type="scientific">Erythranthe guttata</name>
    <name type="common">Yellow monkey flower</name>
    <name type="synonym">Mimulus guttatus</name>
    <dbReference type="NCBI Taxonomy" id="4155"/>
    <lineage>
        <taxon>Eukaryota</taxon>
        <taxon>Viridiplantae</taxon>
        <taxon>Streptophyta</taxon>
        <taxon>Embryophyta</taxon>
        <taxon>Tracheophyta</taxon>
        <taxon>Spermatophyta</taxon>
        <taxon>Magnoliopsida</taxon>
        <taxon>eudicotyledons</taxon>
        <taxon>Gunneridae</taxon>
        <taxon>Pentapetalae</taxon>
        <taxon>asterids</taxon>
        <taxon>lamiids</taxon>
        <taxon>Lamiales</taxon>
        <taxon>Phrymaceae</taxon>
        <taxon>Erythranthe</taxon>
    </lineage>
</organism>